<dbReference type="GO" id="GO:0008270">
    <property type="term" value="F:zinc ion binding"/>
    <property type="evidence" value="ECO:0007669"/>
    <property type="project" value="UniProtKB-KW"/>
</dbReference>
<dbReference type="InterPro" id="IPR012340">
    <property type="entry name" value="NA-bd_OB-fold"/>
</dbReference>
<dbReference type="PANTHER" id="PTHR47165">
    <property type="entry name" value="OS03G0429900 PROTEIN"/>
    <property type="match status" value="1"/>
</dbReference>
<evidence type="ECO:0000256" key="4">
    <source>
        <dbReference type="ARBA" id="ARBA00022833"/>
    </source>
</evidence>
<feature type="domain" description="Replication protein A OB" evidence="8">
    <location>
        <begin position="350"/>
        <end position="435"/>
    </location>
</feature>
<dbReference type="Pfam" id="PF16900">
    <property type="entry name" value="REPA_OB_2"/>
    <property type="match status" value="1"/>
</dbReference>
<reference evidence="9" key="1">
    <citation type="journal article" date="2015" name="PLoS ONE">
        <title>Comprehensive Evaluation of Toxoplasma gondii VEG and Neospora caninum LIV Genomes with Tachyzoite Stage Transcriptome and Proteome Defines Novel Transcript Features.</title>
        <authorList>
            <person name="Ramaprasad A."/>
            <person name="Mourier T."/>
            <person name="Naeem R."/>
            <person name="Malas T.B."/>
            <person name="Moussa E."/>
            <person name="Panigrahi A."/>
            <person name="Vermont S.J."/>
            <person name="Otto T.D."/>
            <person name="Wastling J."/>
            <person name="Pain A."/>
        </authorList>
    </citation>
    <scope>NUCLEOTIDE SEQUENCE</scope>
    <source>
        <strain evidence="9">Liverpool</strain>
    </source>
</reference>
<evidence type="ECO:0000259" key="7">
    <source>
        <dbReference type="Pfam" id="PF08646"/>
    </source>
</evidence>
<evidence type="ECO:0000256" key="6">
    <source>
        <dbReference type="SAM" id="MobiDB-lite"/>
    </source>
</evidence>
<evidence type="ECO:0000256" key="3">
    <source>
        <dbReference type="ARBA" id="ARBA00022771"/>
    </source>
</evidence>
<sequence>MQDVSLSSDFWDAVARGAERETPRLAVLTQKPAGAKNVLLLATDGSRDASGALQHGRVFARREDLSADFMTGGSVKPVILLDRFSVQTVGGRRCVFALSLRVSSDRLELPASTRFAPHGGLDESADDAGKATASRELGACSSAPPHADEAESRRSDTPAQEAEAPPPTQNAKARRGREQGKRGRFHVQTGGAVARQKRGILVNIKDLNSYSQDWMIRGRVADKTDLRLFANPRGESQVFAATIIDHLFEVVLGRCYVSPFVCKKGEIRGSFFGGVAAAWHPRLEVGRVYQFSRGTIDTANKKYNSLSHEYEIKFDDRAVIVEVDDDPSIPAQIFSPVKLATLTTDESLLGSVVDVIGFVTSFCATHSVLAREEVQRKEMTVVDDSSAAVTVTLWEQHATALKDSVLAERPLVAIKALRVSEYAGKVSLTSTSRSVLLVDPHGLEDADRLEAWWEAEGEKAHRARVDPSHSSVITDISTVNKRTQELTAGALYFNCLAVIYDVHGDSPVWLACPECRRKVRRDLSRRGDARNSSTYRCLNCNKAVEPVAKWSLSLTLADLTGSLDCVALDECGQQVVGTLQVTPDTIQMLERGGTDTFGRTFADVMDLLRYREVRVRLCVRSYEFRGEARTTCKIVGCDWAEKDVEAQTSACLRSIRDQLE</sequence>
<dbReference type="InterPro" id="IPR031657">
    <property type="entry name" value="REPA_OB_2"/>
</dbReference>
<evidence type="ECO:0000259" key="8">
    <source>
        <dbReference type="Pfam" id="PF16900"/>
    </source>
</evidence>
<feature type="domain" description="Replication factor A C-terminal" evidence="7">
    <location>
        <begin position="492"/>
        <end position="638"/>
    </location>
</feature>
<proteinExistence type="inferred from homology"/>
<protein>
    <submittedName>
        <fullName evidence="9">Replication protein A, 70 kDa DNA-binding subunit, related</fullName>
    </submittedName>
</protein>
<feature type="region of interest" description="Disordered" evidence="6">
    <location>
        <begin position="112"/>
        <end position="190"/>
    </location>
</feature>
<organism evidence="9">
    <name type="scientific">Neospora caninum (strain Liverpool)</name>
    <dbReference type="NCBI Taxonomy" id="572307"/>
    <lineage>
        <taxon>Eukaryota</taxon>
        <taxon>Sar</taxon>
        <taxon>Alveolata</taxon>
        <taxon>Apicomplexa</taxon>
        <taxon>Conoidasida</taxon>
        <taxon>Coccidia</taxon>
        <taxon>Eucoccidiorida</taxon>
        <taxon>Eimeriorina</taxon>
        <taxon>Sarcocystidae</taxon>
        <taxon>Neospora</taxon>
    </lineage>
</organism>
<dbReference type="EMBL" id="LN714482">
    <property type="protein sequence ID" value="CEL66840.1"/>
    <property type="molecule type" value="Genomic_DNA"/>
</dbReference>
<evidence type="ECO:0000256" key="1">
    <source>
        <dbReference type="ARBA" id="ARBA00005690"/>
    </source>
</evidence>
<dbReference type="AlphaFoldDB" id="A0A0F7UDV6"/>
<evidence type="ECO:0000256" key="5">
    <source>
        <dbReference type="ARBA" id="ARBA00023125"/>
    </source>
</evidence>
<keyword evidence="3" id="KW-0863">Zinc-finger</keyword>
<evidence type="ECO:0000313" key="9">
    <source>
        <dbReference type="EMBL" id="CEL66840.1"/>
    </source>
</evidence>
<dbReference type="Gene3D" id="2.40.50.140">
    <property type="entry name" value="Nucleic acid-binding proteins"/>
    <property type="match status" value="3"/>
</dbReference>
<dbReference type="InterPro" id="IPR013955">
    <property type="entry name" value="Rep_factor-A_C"/>
</dbReference>
<dbReference type="PANTHER" id="PTHR47165:SF4">
    <property type="entry name" value="OS03G0429900 PROTEIN"/>
    <property type="match status" value="1"/>
</dbReference>
<comment type="similarity">
    <text evidence="1">Belongs to the replication factor A protein 1 family.</text>
</comment>
<feature type="compositionally biased region" description="Basic and acidic residues" evidence="6">
    <location>
        <begin position="146"/>
        <end position="156"/>
    </location>
</feature>
<dbReference type="CDD" id="cd04475">
    <property type="entry name" value="RPA1_DBD_B"/>
    <property type="match status" value="1"/>
</dbReference>
<keyword evidence="2" id="KW-0479">Metal-binding</keyword>
<gene>
    <name evidence="9" type="ORF">BN1204_026480</name>
</gene>
<dbReference type="FunFam" id="2.40.50.140:FF:000041">
    <property type="entry name" value="Replication protein A subunit"/>
    <property type="match status" value="1"/>
</dbReference>
<dbReference type="CDD" id="cd04476">
    <property type="entry name" value="RPA1_DBD_C"/>
    <property type="match status" value="1"/>
</dbReference>
<keyword evidence="5 9" id="KW-0238">DNA-binding</keyword>
<dbReference type="InterPro" id="IPR047192">
    <property type="entry name" value="Euk_RPA1_DBD_C"/>
</dbReference>
<dbReference type="Pfam" id="PF08646">
    <property type="entry name" value="Rep_fac-A_C"/>
    <property type="match status" value="1"/>
</dbReference>
<dbReference type="CDD" id="cd04474">
    <property type="entry name" value="RPA1_DBD_A"/>
    <property type="match status" value="1"/>
</dbReference>
<keyword evidence="4" id="KW-0862">Zinc</keyword>
<name>A0A0F7UDV6_NEOCL</name>
<dbReference type="GO" id="GO:0003677">
    <property type="term" value="F:DNA binding"/>
    <property type="evidence" value="ECO:0007669"/>
    <property type="project" value="UniProtKB-KW"/>
</dbReference>
<accession>A0A0F7UDV6</accession>
<evidence type="ECO:0000256" key="2">
    <source>
        <dbReference type="ARBA" id="ARBA00022723"/>
    </source>
</evidence>
<dbReference type="SUPFAM" id="SSF50249">
    <property type="entry name" value="Nucleic acid-binding proteins"/>
    <property type="match status" value="3"/>
</dbReference>